<dbReference type="EMBL" id="JBBPBN010000023">
    <property type="protein sequence ID" value="KAK9011014.1"/>
    <property type="molecule type" value="Genomic_DNA"/>
</dbReference>
<feature type="compositionally biased region" description="Low complexity" evidence="2">
    <location>
        <begin position="275"/>
        <end position="288"/>
    </location>
</feature>
<evidence type="ECO:0000256" key="2">
    <source>
        <dbReference type="SAM" id="MobiDB-lite"/>
    </source>
</evidence>
<feature type="region of interest" description="Disordered" evidence="2">
    <location>
        <begin position="275"/>
        <end position="294"/>
    </location>
</feature>
<keyword evidence="4" id="KW-1185">Reference proteome</keyword>
<evidence type="ECO:0000313" key="3">
    <source>
        <dbReference type="EMBL" id="KAK9011014.1"/>
    </source>
</evidence>
<proteinExistence type="predicted"/>
<comment type="caution">
    <text evidence="3">The sequence shown here is derived from an EMBL/GenBank/DDBJ whole genome shotgun (WGS) entry which is preliminary data.</text>
</comment>
<evidence type="ECO:0000313" key="4">
    <source>
        <dbReference type="Proteomes" id="UP001396334"/>
    </source>
</evidence>
<sequence>MISVAFNSDEVPSTDLSVIPVGVDNNVTNPDHVDVTSCDLLNAPVQTLVQRNSATVVDRPARSRKLPQHLSDYQVDIPKVLTTPTPKVTRKSHPLALRLLRDPDRPNNDKPTILADRIQMLKDLTVEVNRLKAECSSLTEESRELTQEKNELKEEKFSLKADIQNLTVQYQQRHMVSCLQYLCLLLRAPLQCTTPHCNHIHFSEIIILMLLPIPAQHSCHIQPPAVLQSNSHHPNIHLLPTLLANKDSWQEKKQGKETQTEISMVSATSLSHYSSSLDLQDSSSNNLDDVSKSK</sequence>
<dbReference type="Proteomes" id="UP001396334">
    <property type="component" value="Unassembled WGS sequence"/>
</dbReference>
<feature type="coiled-coil region" evidence="1">
    <location>
        <begin position="114"/>
        <end position="169"/>
    </location>
</feature>
<keyword evidence="1" id="KW-0175">Coiled coil</keyword>
<dbReference type="PANTHER" id="PTHR47001:SF1">
    <property type="entry name" value="TRANSCRIPTION FACTOR BHLH11"/>
    <property type="match status" value="1"/>
</dbReference>
<evidence type="ECO:0000256" key="1">
    <source>
        <dbReference type="SAM" id="Coils"/>
    </source>
</evidence>
<accession>A0ABR2RDS6</accession>
<reference evidence="3 4" key="1">
    <citation type="journal article" date="2024" name="G3 (Bethesda)">
        <title>Genome assembly of Hibiscus sabdariffa L. provides insights into metabolisms of medicinal natural products.</title>
        <authorList>
            <person name="Kim T."/>
        </authorList>
    </citation>
    <scope>NUCLEOTIDE SEQUENCE [LARGE SCALE GENOMIC DNA]</scope>
    <source>
        <strain evidence="3">TK-2024</strain>
        <tissue evidence="3">Old leaves</tissue>
    </source>
</reference>
<dbReference type="InterPro" id="IPR044579">
    <property type="entry name" value="bHLH11/121"/>
</dbReference>
<protein>
    <submittedName>
        <fullName evidence="3">Uncharacterized protein</fullName>
    </submittedName>
</protein>
<organism evidence="3 4">
    <name type="scientific">Hibiscus sabdariffa</name>
    <name type="common">roselle</name>
    <dbReference type="NCBI Taxonomy" id="183260"/>
    <lineage>
        <taxon>Eukaryota</taxon>
        <taxon>Viridiplantae</taxon>
        <taxon>Streptophyta</taxon>
        <taxon>Embryophyta</taxon>
        <taxon>Tracheophyta</taxon>
        <taxon>Spermatophyta</taxon>
        <taxon>Magnoliopsida</taxon>
        <taxon>eudicotyledons</taxon>
        <taxon>Gunneridae</taxon>
        <taxon>Pentapetalae</taxon>
        <taxon>rosids</taxon>
        <taxon>malvids</taxon>
        <taxon>Malvales</taxon>
        <taxon>Malvaceae</taxon>
        <taxon>Malvoideae</taxon>
        <taxon>Hibiscus</taxon>
    </lineage>
</organism>
<name>A0ABR2RDS6_9ROSI</name>
<dbReference type="PANTHER" id="PTHR47001">
    <property type="entry name" value="TRANSCRIPTION FACTOR BHLH121"/>
    <property type="match status" value="1"/>
</dbReference>
<gene>
    <name evidence="3" type="ORF">V6N11_043875</name>
</gene>